<gene>
    <name evidence="2" type="ORF">G6N76_18375</name>
</gene>
<name>A0A6M1S5Q6_9HYPH</name>
<dbReference type="GO" id="GO:0003700">
    <property type="term" value="F:DNA-binding transcription factor activity"/>
    <property type="evidence" value="ECO:0007669"/>
    <property type="project" value="TreeGrafter"/>
</dbReference>
<evidence type="ECO:0000313" key="3">
    <source>
        <dbReference type="Proteomes" id="UP000477849"/>
    </source>
</evidence>
<dbReference type="InterPro" id="IPR018490">
    <property type="entry name" value="cNMP-bd_dom_sf"/>
</dbReference>
<dbReference type="InterPro" id="IPR014710">
    <property type="entry name" value="RmlC-like_jellyroll"/>
</dbReference>
<dbReference type="InterPro" id="IPR018488">
    <property type="entry name" value="cNMP-bd_CS"/>
</dbReference>
<protein>
    <submittedName>
        <fullName evidence="2">Crp/Fnr family transcriptional regulator</fullName>
    </submittedName>
</protein>
<dbReference type="RefSeq" id="WP_163898726.1">
    <property type="nucleotide sequence ID" value="NZ_CP048426.1"/>
</dbReference>
<dbReference type="SMART" id="SM00100">
    <property type="entry name" value="cNMP"/>
    <property type="match status" value="1"/>
</dbReference>
<dbReference type="EMBL" id="JAAKZH010000006">
    <property type="protein sequence ID" value="NGO65641.1"/>
    <property type="molecule type" value="Genomic_DNA"/>
</dbReference>
<feature type="domain" description="Cyclic nucleotide-binding" evidence="1">
    <location>
        <begin position="15"/>
        <end position="117"/>
    </location>
</feature>
<dbReference type="PROSITE" id="PS50042">
    <property type="entry name" value="CNMP_BINDING_3"/>
    <property type="match status" value="1"/>
</dbReference>
<accession>A0A6M1S5Q6</accession>
<evidence type="ECO:0000313" key="2">
    <source>
        <dbReference type="EMBL" id="NGO65641.1"/>
    </source>
</evidence>
<dbReference type="SUPFAM" id="SSF51206">
    <property type="entry name" value="cAMP-binding domain-like"/>
    <property type="match status" value="1"/>
</dbReference>
<dbReference type="GO" id="GO:0005829">
    <property type="term" value="C:cytosol"/>
    <property type="evidence" value="ECO:0007669"/>
    <property type="project" value="TreeGrafter"/>
</dbReference>
<dbReference type="PANTHER" id="PTHR24567">
    <property type="entry name" value="CRP FAMILY TRANSCRIPTIONAL REGULATORY PROTEIN"/>
    <property type="match status" value="1"/>
</dbReference>
<dbReference type="PROSITE" id="PS00889">
    <property type="entry name" value="CNMP_BINDING_2"/>
    <property type="match status" value="1"/>
</dbReference>
<evidence type="ECO:0000259" key="1">
    <source>
        <dbReference type="PROSITE" id="PS50042"/>
    </source>
</evidence>
<sequence length="153" mass="16666">MVLMDEVQCLRALPFFASADPAKLKLLAFTSDRMKFAPGQELFHEGDPGDSAFVILGGTAEVAVDTPTGEIKVAEAGKNSIVGEIAILCDGYRTATVRAITPMDTLRINKETFRKMMADCPSMMFGVMRVLATRLQTTTSELAAQKSHEEEYA</sequence>
<proteinExistence type="predicted"/>
<dbReference type="Pfam" id="PF00027">
    <property type="entry name" value="cNMP_binding"/>
    <property type="match status" value="1"/>
</dbReference>
<dbReference type="Gene3D" id="2.60.120.10">
    <property type="entry name" value="Jelly Rolls"/>
    <property type="match status" value="1"/>
</dbReference>
<keyword evidence="3" id="KW-1185">Reference proteome</keyword>
<reference evidence="2 3" key="1">
    <citation type="submission" date="2020-02" db="EMBL/GenBank/DDBJ databases">
        <title>Genome sequence of the type strain CCBAU10050 of Rhizobium daejeonense.</title>
        <authorList>
            <person name="Gao J."/>
            <person name="Sun J."/>
        </authorList>
    </citation>
    <scope>NUCLEOTIDE SEQUENCE [LARGE SCALE GENOMIC DNA]</scope>
    <source>
        <strain evidence="2 3">CCBAU10050</strain>
    </source>
</reference>
<dbReference type="InterPro" id="IPR050397">
    <property type="entry name" value="Env_Response_Regulators"/>
</dbReference>
<comment type="caution">
    <text evidence="2">The sequence shown here is derived from an EMBL/GenBank/DDBJ whole genome shotgun (WGS) entry which is preliminary data.</text>
</comment>
<dbReference type="PANTHER" id="PTHR24567:SF74">
    <property type="entry name" value="HTH-TYPE TRANSCRIPTIONAL REGULATOR ARCR"/>
    <property type="match status" value="1"/>
</dbReference>
<dbReference type="CDD" id="cd00038">
    <property type="entry name" value="CAP_ED"/>
    <property type="match status" value="1"/>
</dbReference>
<organism evidence="2 3">
    <name type="scientific">Rhizobium daejeonense</name>
    <dbReference type="NCBI Taxonomy" id="240521"/>
    <lineage>
        <taxon>Bacteria</taxon>
        <taxon>Pseudomonadati</taxon>
        <taxon>Pseudomonadota</taxon>
        <taxon>Alphaproteobacteria</taxon>
        <taxon>Hyphomicrobiales</taxon>
        <taxon>Rhizobiaceae</taxon>
        <taxon>Rhizobium/Agrobacterium group</taxon>
        <taxon>Rhizobium</taxon>
    </lineage>
</organism>
<dbReference type="AlphaFoldDB" id="A0A6M1S5Q6"/>
<dbReference type="Proteomes" id="UP000477849">
    <property type="component" value="Unassembled WGS sequence"/>
</dbReference>
<dbReference type="PRINTS" id="PR00103">
    <property type="entry name" value="CAMPKINASE"/>
</dbReference>
<dbReference type="InterPro" id="IPR000595">
    <property type="entry name" value="cNMP-bd_dom"/>
</dbReference>